<dbReference type="Pfam" id="PF01522">
    <property type="entry name" value="Polysacc_deac_1"/>
    <property type="match status" value="1"/>
</dbReference>
<accession>A0ABR8V7X3</accession>
<dbReference type="PROSITE" id="PS51677">
    <property type="entry name" value="NODB"/>
    <property type="match status" value="1"/>
</dbReference>
<dbReference type="EMBL" id="JACSPQ010000001">
    <property type="protein sequence ID" value="MBD8000889.1"/>
    <property type="molecule type" value="Genomic_DNA"/>
</dbReference>
<dbReference type="PANTHER" id="PTHR10587">
    <property type="entry name" value="GLYCOSYL TRANSFERASE-RELATED"/>
    <property type="match status" value="1"/>
</dbReference>
<dbReference type="InterPro" id="IPR002509">
    <property type="entry name" value="NODB_dom"/>
</dbReference>
<dbReference type="Proteomes" id="UP000616346">
    <property type="component" value="Unassembled WGS sequence"/>
</dbReference>
<name>A0ABR8V7X3_9BACT</name>
<comment type="caution">
    <text evidence="2">The sequence shown here is derived from an EMBL/GenBank/DDBJ whole genome shotgun (WGS) entry which is preliminary data.</text>
</comment>
<dbReference type="RefSeq" id="WP_122296064.1">
    <property type="nucleotide sequence ID" value="NZ_JACSPQ010000001.1"/>
</dbReference>
<protein>
    <submittedName>
        <fullName evidence="2">Polysaccharide deacetylase family protein</fullName>
    </submittedName>
</protein>
<keyword evidence="3" id="KW-1185">Reference proteome</keyword>
<reference evidence="2 3" key="1">
    <citation type="submission" date="2020-08" db="EMBL/GenBank/DDBJ databases">
        <title>A Genomic Blueprint of the Chicken Gut Microbiome.</title>
        <authorList>
            <person name="Gilroy R."/>
            <person name="Ravi A."/>
            <person name="Getino M."/>
            <person name="Pursley I."/>
            <person name="Horton D.L."/>
            <person name="Alikhan N.-F."/>
            <person name="Baker D."/>
            <person name="Gharbi K."/>
            <person name="Hall N."/>
            <person name="Watson M."/>
            <person name="Adriaenssens E.M."/>
            <person name="Foster-Nyarko E."/>
            <person name="Jarju S."/>
            <person name="Secka A."/>
            <person name="Antonio M."/>
            <person name="Oren A."/>
            <person name="Chaudhuri R."/>
            <person name="La Ragione R.M."/>
            <person name="Hildebrand F."/>
            <person name="Pallen M.J."/>
        </authorList>
    </citation>
    <scope>NUCLEOTIDE SEQUENCE [LARGE SCALE GENOMIC DNA]</scope>
    <source>
        <strain evidence="2 3">Sa1YUN3</strain>
    </source>
</reference>
<evidence type="ECO:0000259" key="1">
    <source>
        <dbReference type="PROSITE" id="PS51677"/>
    </source>
</evidence>
<sequence>MIIIIISFILLFFIWASADIRSGIYLRCICRGNRMEKAVALTFDDGPDPIHTPRILDILEENNIKATFFLIGSNIETYPELVKRIYDEGHIIGNHTFSHTPSYTLWSSKRIYEDIRKTNDIIYKITGKYPVFFRPPFGVTNPLIRRAVNNRFISIGWNIRSYDTLKFLKRNSISERIIRNIKSGDIVLLHDNREGSDILLESVIEGIKKKGIEIVPLNKLINKNAYEI</sequence>
<dbReference type="InterPro" id="IPR011330">
    <property type="entry name" value="Glyco_hydro/deAcase_b/a-brl"/>
</dbReference>
<dbReference type="SUPFAM" id="SSF88713">
    <property type="entry name" value="Glycoside hydrolase/deacetylase"/>
    <property type="match status" value="1"/>
</dbReference>
<organism evidence="2 3">
    <name type="scientific">Phocaeicola faecium</name>
    <dbReference type="NCBI Taxonomy" id="2762213"/>
    <lineage>
        <taxon>Bacteria</taxon>
        <taxon>Pseudomonadati</taxon>
        <taxon>Bacteroidota</taxon>
        <taxon>Bacteroidia</taxon>
        <taxon>Bacteroidales</taxon>
        <taxon>Bacteroidaceae</taxon>
        <taxon>Phocaeicola</taxon>
    </lineage>
</organism>
<evidence type="ECO:0000313" key="2">
    <source>
        <dbReference type="EMBL" id="MBD8000889.1"/>
    </source>
</evidence>
<dbReference type="CDD" id="cd10917">
    <property type="entry name" value="CE4_NodB_like_6s_7s"/>
    <property type="match status" value="1"/>
</dbReference>
<gene>
    <name evidence="2" type="ORF">H9626_01420</name>
</gene>
<dbReference type="InterPro" id="IPR050248">
    <property type="entry name" value="Polysacc_deacetylase_ArnD"/>
</dbReference>
<proteinExistence type="predicted"/>
<feature type="domain" description="NodB homology" evidence="1">
    <location>
        <begin position="37"/>
        <end position="215"/>
    </location>
</feature>
<evidence type="ECO:0000313" key="3">
    <source>
        <dbReference type="Proteomes" id="UP000616346"/>
    </source>
</evidence>
<dbReference type="Gene3D" id="3.20.20.370">
    <property type="entry name" value="Glycoside hydrolase/deacetylase"/>
    <property type="match status" value="1"/>
</dbReference>